<dbReference type="Proteomes" id="UP001321473">
    <property type="component" value="Unassembled WGS sequence"/>
</dbReference>
<comment type="caution">
    <text evidence="1">The sequence shown here is derived from an EMBL/GenBank/DDBJ whole genome shotgun (WGS) entry which is preliminary data.</text>
</comment>
<keyword evidence="2" id="KW-1185">Reference proteome</keyword>
<dbReference type="EMBL" id="JARKHS020002382">
    <property type="protein sequence ID" value="KAK8786797.1"/>
    <property type="molecule type" value="Genomic_DNA"/>
</dbReference>
<gene>
    <name evidence="1" type="ORF">V5799_023429</name>
</gene>
<sequence>MDAFMRFTGVVRERVVCHPRGDGLMQLDQLDEDCWKHVRRYLMVEDIRISALASEGQTERSVFALQHFRKNACWASLRHGLRLLGGSKDVSLD</sequence>
<proteinExistence type="predicted"/>
<accession>A0AAQ4FHN0</accession>
<protein>
    <submittedName>
        <fullName evidence="1">Uncharacterized protein</fullName>
    </submittedName>
</protein>
<name>A0AAQ4FHN0_AMBAM</name>
<dbReference type="AlphaFoldDB" id="A0AAQ4FHN0"/>
<reference evidence="1 2" key="1">
    <citation type="journal article" date="2023" name="Arcadia Sci">
        <title>De novo assembly of a long-read Amblyomma americanum tick genome.</title>
        <authorList>
            <person name="Chou S."/>
            <person name="Poskanzer K.E."/>
            <person name="Rollins M."/>
            <person name="Thuy-Boun P.S."/>
        </authorList>
    </citation>
    <scope>NUCLEOTIDE SEQUENCE [LARGE SCALE GENOMIC DNA]</scope>
    <source>
        <strain evidence="1">F_SG_1</strain>
        <tissue evidence="1">Salivary glands</tissue>
    </source>
</reference>
<organism evidence="1 2">
    <name type="scientific">Amblyomma americanum</name>
    <name type="common">Lone star tick</name>
    <dbReference type="NCBI Taxonomy" id="6943"/>
    <lineage>
        <taxon>Eukaryota</taxon>
        <taxon>Metazoa</taxon>
        <taxon>Ecdysozoa</taxon>
        <taxon>Arthropoda</taxon>
        <taxon>Chelicerata</taxon>
        <taxon>Arachnida</taxon>
        <taxon>Acari</taxon>
        <taxon>Parasitiformes</taxon>
        <taxon>Ixodida</taxon>
        <taxon>Ixodoidea</taxon>
        <taxon>Ixodidae</taxon>
        <taxon>Amblyomminae</taxon>
        <taxon>Amblyomma</taxon>
    </lineage>
</organism>
<evidence type="ECO:0000313" key="1">
    <source>
        <dbReference type="EMBL" id="KAK8786797.1"/>
    </source>
</evidence>
<evidence type="ECO:0000313" key="2">
    <source>
        <dbReference type="Proteomes" id="UP001321473"/>
    </source>
</evidence>